<proteinExistence type="predicted"/>
<comment type="caution">
    <text evidence="3">The sequence shown here is derived from an EMBL/GenBank/DDBJ whole genome shotgun (WGS) entry which is preliminary data.</text>
</comment>
<organism evidence="3 4">
    <name type="scientific">Humibacillus xanthopallidus</name>
    <dbReference type="NCBI Taxonomy" id="412689"/>
    <lineage>
        <taxon>Bacteria</taxon>
        <taxon>Bacillati</taxon>
        <taxon>Actinomycetota</taxon>
        <taxon>Actinomycetes</taxon>
        <taxon>Micrococcales</taxon>
        <taxon>Intrasporangiaceae</taxon>
        <taxon>Humibacillus</taxon>
    </lineage>
</organism>
<protein>
    <submittedName>
        <fullName evidence="3">Copper chaperone CopZ</fullName>
    </submittedName>
</protein>
<dbReference type="Pfam" id="PF00403">
    <property type="entry name" value="HMA"/>
    <property type="match status" value="1"/>
</dbReference>
<dbReference type="SUPFAM" id="SSF55008">
    <property type="entry name" value="HMA, heavy metal-associated domain"/>
    <property type="match status" value="1"/>
</dbReference>
<gene>
    <name evidence="3" type="ORF">FBY41_1178</name>
</gene>
<dbReference type="CDD" id="cd00371">
    <property type="entry name" value="HMA"/>
    <property type="match status" value="1"/>
</dbReference>
<dbReference type="PROSITE" id="PS01047">
    <property type="entry name" value="HMA_1"/>
    <property type="match status" value="1"/>
</dbReference>
<feature type="domain" description="HMA" evidence="2">
    <location>
        <begin position="5"/>
        <end position="73"/>
    </location>
</feature>
<name>A0A543I2G8_9MICO</name>
<dbReference type="OrthoDB" id="9813965at2"/>
<accession>A0A543I2G8</accession>
<dbReference type="Gene3D" id="3.30.70.100">
    <property type="match status" value="1"/>
</dbReference>
<reference evidence="3 4" key="1">
    <citation type="submission" date="2019-06" db="EMBL/GenBank/DDBJ databases">
        <title>Genome sequencing of plant associated microbes to promote plant fitness in Sorghum bicolor and Oryza sativa.</title>
        <authorList>
            <person name="Coleman-Derr D."/>
        </authorList>
    </citation>
    <scope>NUCLEOTIDE SEQUENCE [LARGE SCALE GENOMIC DNA]</scope>
    <source>
        <strain evidence="3 4">KV-663</strain>
    </source>
</reference>
<dbReference type="GO" id="GO:0046872">
    <property type="term" value="F:metal ion binding"/>
    <property type="evidence" value="ECO:0007669"/>
    <property type="project" value="UniProtKB-KW"/>
</dbReference>
<evidence type="ECO:0000256" key="1">
    <source>
        <dbReference type="ARBA" id="ARBA00022723"/>
    </source>
</evidence>
<sequence>MNDSHTTQIAVTGMTCGHCVASVTEELSELPGVTGVDVDLHPGEESGVTITSTAPLDPVAVEAAVAEAGYAVR</sequence>
<dbReference type="AlphaFoldDB" id="A0A543I2G8"/>
<dbReference type="InterPro" id="IPR036163">
    <property type="entry name" value="HMA_dom_sf"/>
</dbReference>
<evidence type="ECO:0000259" key="2">
    <source>
        <dbReference type="PROSITE" id="PS50846"/>
    </source>
</evidence>
<keyword evidence="1" id="KW-0479">Metal-binding</keyword>
<evidence type="ECO:0000313" key="4">
    <source>
        <dbReference type="Proteomes" id="UP000316747"/>
    </source>
</evidence>
<dbReference type="Proteomes" id="UP000316747">
    <property type="component" value="Unassembled WGS sequence"/>
</dbReference>
<keyword evidence="4" id="KW-1185">Reference proteome</keyword>
<dbReference type="RefSeq" id="WP_141842388.1">
    <property type="nucleotide sequence ID" value="NZ_VFPM01000001.1"/>
</dbReference>
<evidence type="ECO:0000313" key="3">
    <source>
        <dbReference type="EMBL" id="TQM64799.1"/>
    </source>
</evidence>
<dbReference type="InterPro" id="IPR006121">
    <property type="entry name" value="HMA_dom"/>
</dbReference>
<dbReference type="PROSITE" id="PS50846">
    <property type="entry name" value="HMA_2"/>
    <property type="match status" value="1"/>
</dbReference>
<dbReference type="EMBL" id="VFPM01000001">
    <property type="protein sequence ID" value="TQM64799.1"/>
    <property type="molecule type" value="Genomic_DNA"/>
</dbReference>
<dbReference type="InterPro" id="IPR017969">
    <property type="entry name" value="Heavy-metal-associated_CS"/>
</dbReference>